<name>A0A818DBT5_9BILA</name>
<sequence length="393" mass="44865">MMNNGTAEPFLTTSIFRRYLLGESFESVLIRLTIILSAIVVVWTGIMLALIIHTKCQRSKQILKTSVPHHHLCDSNSSLTRKRPNRSKQNRRYDSSSSTCCNTVCYFLSELMQRCIFCPSSSSSSSSVVNENSKIESSLIKQEKKQGEFMPMNSQANSSKVQLVVEAMTRRSFSRNKNVFNIGKKISSYRETESSSGDELKSFYLCDNDQKSPIEMHANTSNVVHLMQPKENTQRPSVSFQNDANKNDRQTTKTSSKTQKCNTRVTIPFQSITRRVPNANRNSCFLLKTTTQHQEQRQKEQRKSLLMISVARTSQSKTYYERRCSLLDDPVTTDGSVTSSSRHIPLVMITDTSSSNTNILELETFEDRAYLVSDIEKRLSRELRAVYRPRHST</sequence>
<comment type="caution">
    <text evidence="3">The sequence shown here is derived from an EMBL/GenBank/DDBJ whole genome shotgun (WGS) entry which is preliminary data.</text>
</comment>
<accession>A0A818DBT5</accession>
<evidence type="ECO:0000313" key="4">
    <source>
        <dbReference type="EMBL" id="CAF4500137.1"/>
    </source>
</evidence>
<protein>
    <submittedName>
        <fullName evidence="3">Uncharacterized protein</fullName>
    </submittedName>
</protein>
<dbReference type="Proteomes" id="UP000663838">
    <property type="component" value="Unassembled WGS sequence"/>
</dbReference>
<feature type="region of interest" description="Disordered" evidence="1">
    <location>
        <begin position="70"/>
        <end position="98"/>
    </location>
</feature>
<gene>
    <name evidence="3" type="ORF">KIK155_LOCUS11967</name>
    <name evidence="4" type="ORF">TOA249_LOCUS3363</name>
</gene>
<reference evidence="3" key="1">
    <citation type="submission" date="2021-02" db="EMBL/GenBank/DDBJ databases">
        <authorList>
            <person name="Nowell W R."/>
        </authorList>
    </citation>
    <scope>NUCLEOTIDE SEQUENCE</scope>
</reference>
<evidence type="ECO:0000313" key="5">
    <source>
        <dbReference type="Proteomes" id="UP000663865"/>
    </source>
</evidence>
<proteinExistence type="predicted"/>
<feature type="region of interest" description="Disordered" evidence="1">
    <location>
        <begin position="231"/>
        <end position="259"/>
    </location>
</feature>
<dbReference type="AlphaFoldDB" id="A0A818DBT5"/>
<dbReference type="Proteomes" id="UP000663865">
    <property type="component" value="Unassembled WGS sequence"/>
</dbReference>
<evidence type="ECO:0000256" key="1">
    <source>
        <dbReference type="SAM" id="MobiDB-lite"/>
    </source>
</evidence>
<dbReference type="EMBL" id="CAJOBS010000117">
    <property type="protein sequence ID" value="CAF4500137.1"/>
    <property type="molecule type" value="Genomic_DNA"/>
</dbReference>
<keyword evidence="2" id="KW-1133">Transmembrane helix</keyword>
<feature type="transmembrane region" description="Helical" evidence="2">
    <location>
        <begin position="28"/>
        <end position="52"/>
    </location>
</feature>
<dbReference type="EMBL" id="CAJNYV010001909">
    <property type="protein sequence ID" value="CAF3445134.1"/>
    <property type="molecule type" value="Genomic_DNA"/>
</dbReference>
<keyword evidence="2" id="KW-0812">Transmembrane</keyword>
<evidence type="ECO:0000256" key="2">
    <source>
        <dbReference type="SAM" id="Phobius"/>
    </source>
</evidence>
<evidence type="ECO:0000313" key="3">
    <source>
        <dbReference type="EMBL" id="CAF3445134.1"/>
    </source>
</evidence>
<organism evidence="3 5">
    <name type="scientific">Rotaria socialis</name>
    <dbReference type="NCBI Taxonomy" id="392032"/>
    <lineage>
        <taxon>Eukaryota</taxon>
        <taxon>Metazoa</taxon>
        <taxon>Spiralia</taxon>
        <taxon>Gnathifera</taxon>
        <taxon>Rotifera</taxon>
        <taxon>Eurotatoria</taxon>
        <taxon>Bdelloidea</taxon>
        <taxon>Philodinida</taxon>
        <taxon>Philodinidae</taxon>
        <taxon>Rotaria</taxon>
    </lineage>
</organism>
<keyword evidence="2" id="KW-0472">Membrane</keyword>
<feature type="compositionally biased region" description="Basic residues" evidence="1">
    <location>
        <begin position="80"/>
        <end position="90"/>
    </location>
</feature>
<feature type="compositionally biased region" description="Polar residues" evidence="1">
    <location>
        <begin position="231"/>
        <end position="244"/>
    </location>
</feature>